<reference evidence="2 3" key="1">
    <citation type="submission" date="2018-04" db="EMBL/GenBank/DDBJ databases">
        <title>Halococcoides cellulosivorans gen. nov., sp. nov., an extremely halophilic cellulose-utilizing haloarchaeon from hypersaline lakes.</title>
        <authorList>
            <person name="Sorokin D.Y."/>
            <person name="Toshchakov S.V."/>
            <person name="Samarov N.I."/>
            <person name="Korzhenkov A."/>
            <person name="Kublanov I.V."/>
        </authorList>
    </citation>
    <scope>NUCLEOTIDE SEQUENCE [LARGE SCALE GENOMIC DNA]</scope>
    <source>
        <strain evidence="2 3">HArcel1</strain>
    </source>
</reference>
<proteinExistence type="predicted"/>
<keyword evidence="1" id="KW-0472">Membrane</keyword>
<dbReference type="GeneID" id="36511698"/>
<dbReference type="KEGG" id="harc:HARCEL1_04285"/>
<protein>
    <submittedName>
        <fullName evidence="2">Uncharacterized protein</fullName>
    </submittedName>
</protein>
<evidence type="ECO:0000313" key="2">
    <source>
        <dbReference type="EMBL" id="AWB26984.1"/>
    </source>
</evidence>
<evidence type="ECO:0000313" key="3">
    <source>
        <dbReference type="Proteomes" id="UP000244727"/>
    </source>
</evidence>
<feature type="transmembrane region" description="Helical" evidence="1">
    <location>
        <begin position="36"/>
        <end position="55"/>
    </location>
</feature>
<dbReference type="Proteomes" id="UP000244727">
    <property type="component" value="Chromosome"/>
</dbReference>
<accession>A0A2R4WZM9</accession>
<organism evidence="2 3">
    <name type="scientific">Halococcoides cellulosivorans</name>
    <dbReference type="NCBI Taxonomy" id="1679096"/>
    <lineage>
        <taxon>Archaea</taxon>
        <taxon>Methanobacteriati</taxon>
        <taxon>Methanobacteriota</taxon>
        <taxon>Stenosarchaea group</taxon>
        <taxon>Halobacteria</taxon>
        <taxon>Halobacteriales</taxon>
        <taxon>Haloarculaceae</taxon>
        <taxon>Halococcoides</taxon>
    </lineage>
</organism>
<dbReference type="RefSeq" id="WP_108381353.1">
    <property type="nucleotide sequence ID" value="NZ_CP028858.1"/>
</dbReference>
<keyword evidence="3" id="KW-1185">Reference proteome</keyword>
<gene>
    <name evidence="2" type="ORF">HARCEL1_04285</name>
</gene>
<dbReference type="AlphaFoldDB" id="A0A2R4WZM9"/>
<keyword evidence="1" id="KW-1133">Transmembrane helix</keyword>
<evidence type="ECO:0000256" key="1">
    <source>
        <dbReference type="SAM" id="Phobius"/>
    </source>
</evidence>
<name>A0A2R4WZM9_9EURY</name>
<sequence>MTRRVLAHLAQPDHATFVIALAIAAVEAVRTRRRSAIAITLLLAVALVYDAWEFLTADGPT</sequence>
<dbReference type="EMBL" id="CP028858">
    <property type="protein sequence ID" value="AWB26984.1"/>
    <property type="molecule type" value="Genomic_DNA"/>
</dbReference>
<keyword evidence="1" id="KW-0812">Transmembrane</keyword>